<keyword evidence="3" id="KW-1185">Reference proteome</keyword>
<evidence type="ECO:0000313" key="2">
    <source>
        <dbReference type="EMBL" id="KAG8085504.1"/>
    </source>
</evidence>
<proteinExistence type="predicted"/>
<evidence type="ECO:0000313" key="3">
    <source>
        <dbReference type="Proteomes" id="UP000729402"/>
    </source>
</evidence>
<sequence length="101" mass="11345">MPQVRMPTMPDKLQVLAIVQVKASAQRMQQQPLEDVEKITVETKEVPICVMRPLLQLDLCPDNGVLTVQSPPSSDVEVEAQEERKDREALSPILIKEIADQ</sequence>
<evidence type="ECO:0000256" key="1">
    <source>
        <dbReference type="SAM" id="MobiDB-lite"/>
    </source>
</evidence>
<name>A0A8J5W9W6_ZIZPA</name>
<dbReference type="AlphaFoldDB" id="A0A8J5W9W6"/>
<accession>A0A8J5W9W6</accession>
<organism evidence="2 3">
    <name type="scientific">Zizania palustris</name>
    <name type="common">Northern wild rice</name>
    <dbReference type="NCBI Taxonomy" id="103762"/>
    <lineage>
        <taxon>Eukaryota</taxon>
        <taxon>Viridiplantae</taxon>
        <taxon>Streptophyta</taxon>
        <taxon>Embryophyta</taxon>
        <taxon>Tracheophyta</taxon>
        <taxon>Spermatophyta</taxon>
        <taxon>Magnoliopsida</taxon>
        <taxon>Liliopsida</taxon>
        <taxon>Poales</taxon>
        <taxon>Poaceae</taxon>
        <taxon>BOP clade</taxon>
        <taxon>Oryzoideae</taxon>
        <taxon>Oryzeae</taxon>
        <taxon>Zizaniinae</taxon>
        <taxon>Zizania</taxon>
    </lineage>
</organism>
<dbReference type="EMBL" id="JAAALK010000082">
    <property type="protein sequence ID" value="KAG8085504.1"/>
    <property type="molecule type" value="Genomic_DNA"/>
</dbReference>
<dbReference type="Proteomes" id="UP000729402">
    <property type="component" value="Unassembled WGS sequence"/>
</dbReference>
<feature type="region of interest" description="Disordered" evidence="1">
    <location>
        <begin position="68"/>
        <end position="92"/>
    </location>
</feature>
<gene>
    <name evidence="2" type="ORF">GUJ93_ZPchr0010g10344</name>
</gene>
<reference evidence="2" key="2">
    <citation type="submission" date="2021-02" db="EMBL/GenBank/DDBJ databases">
        <authorList>
            <person name="Kimball J.A."/>
            <person name="Haas M.W."/>
            <person name="Macchietto M."/>
            <person name="Kono T."/>
            <person name="Duquette J."/>
            <person name="Shao M."/>
        </authorList>
    </citation>
    <scope>NUCLEOTIDE SEQUENCE</scope>
    <source>
        <tissue evidence="2">Fresh leaf tissue</tissue>
    </source>
</reference>
<comment type="caution">
    <text evidence="2">The sequence shown here is derived from an EMBL/GenBank/DDBJ whole genome shotgun (WGS) entry which is preliminary data.</text>
</comment>
<protein>
    <submittedName>
        <fullName evidence="2">Uncharacterized protein</fullName>
    </submittedName>
</protein>
<reference evidence="2" key="1">
    <citation type="journal article" date="2021" name="bioRxiv">
        <title>Whole Genome Assembly and Annotation of Northern Wild Rice, Zizania palustris L., Supports a Whole Genome Duplication in the Zizania Genus.</title>
        <authorList>
            <person name="Haas M."/>
            <person name="Kono T."/>
            <person name="Macchietto M."/>
            <person name="Millas R."/>
            <person name="McGilp L."/>
            <person name="Shao M."/>
            <person name="Duquette J."/>
            <person name="Hirsch C.N."/>
            <person name="Kimball J."/>
        </authorList>
    </citation>
    <scope>NUCLEOTIDE SEQUENCE</scope>
    <source>
        <tissue evidence="2">Fresh leaf tissue</tissue>
    </source>
</reference>